<dbReference type="PANTHER" id="PTHR43806:SF11">
    <property type="entry name" value="CEREVISIN-RELATED"/>
    <property type="match status" value="1"/>
</dbReference>
<keyword evidence="7" id="KW-0732">Signal</keyword>
<dbReference type="InterPro" id="IPR015500">
    <property type="entry name" value="Peptidase_S8_subtilisin-rel"/>
</dbReference>
<sequence length="447" mass="43635">MRLPVPVLCAVTASLLLSACGGGGSSTPAPAPPDAGPICTQAAAPTPVQVQSTPVAALGAPDWSAPRVPGRVLLLGSDTLAAQSVTTLAGVVTQTVTDGVRLAFTPAGTDDRAFAVRLQQAGLRAQPDFLYAPLANPNDPGVPGNAGVPISGAGTFTQSYLTRVRAPQAWTFLQGCGKTPVAAKTAILDSKVEAGHPDLTGRVAGSASFLSPNSGGSDTSTGHGTASAGLVGAATNNGRGVAGVTWSGPLLAVEVLGASGGSTSDLARGLNESVRQGAKVINMSLGLAGDPGDAVLAQALTDAARSAVLVAAAGNTAGDGVYYPASHPDVIAVGAVAQNDGQLACYSARPSAARPRALNIVAPGGAGNCAGATNAAQMLILAPGGGYTLGAGTSFAAPLVSGVAALMRAANPDLSAAETKARLLGSVNRAAGQPLLDANAAVRAATR</sequence>
<reference evidence="9 10" key="1">
    <citation type="submission" date="2017-05" db="EMBL/GenBank/DDBJ databases">
        <title>De novo genome assembly of Deniococcus indicus strain DR1.</title>
        <authorList>
            <person name="Chauhan D."/>
            <person name="Yennamalli R.M."/>
            <person name="Priyadarshini R."/>
        </authorList>
    </citation>
    <scope>NUCLEOTIDE SEQUENCE [LARGE SCALE GENOMIC DNA]</scope>
    <source>
        <strain evidence="9 10">DR1</strain>
    </source>
</reference>
<evidence type="ECO:0000313" key="9">
    <source>
        <dbReference type="EMBL" id="OWL94347.1"/>
    </source>
</evidence>
<keyword evidence="10" id="KW-1185">Reference proteome</keyword>
<evidence type="ECO:0000256" key="3">
    <source>
        <dbReference type="ARBA" id="ARBA00022801"/>
    </source>
</evidence>
<feature type="region of interest" description="Disordered" evidence="6">
    <location>
        <begin position="203"/>
        <end position="223"/>
    </location>
</feature>
<evidence type="ECO:0000256" key="1">
    <source>
        <dbReference type="ARBA" id="ARBA00011073"/>
    </source>
</evidence>
<dbReference type="PROSITE" id="PS51257">
    <property type="entry name" value="PROKAR_LIPOPROTEIN"/>
    <property type="match status" value="1"/>
</dbReference>
<dbReference type="EMBL" id="NHMK01000025">
    <property type="protein sequence ID" value="OWL94347.1"/>
    <property type="molecule type" value="Genomic_DNA"/>
</dbReference>
<accession>A0A246BGK8</accession>
<feature type="active site" description="Charge relay system" evidence="5">
    <location>
        <position position="223"/>
    </location>
</feature>
<feature type="compositionally biased region" description="Low complexity" evidence="6">
    <location>
        <begin position="214"/>
        <end position="223"/>
    </location>
</feature>
<evidence type="ECO:0000256" key="7">
    <source>
        <dbReference type="SAM" id="SignalP"/>
    </source>
</evidence>
<dbReference type="Proteomes" id="UP000197208">
    <property type="component" value="Unassembled WGS sequence"/>
</dbReference>
<protein>
    <submittedName>
        <fullName evidence="9">Peptidase S8</fullName>
    </submittedName>
</protein>
<dbReference type="PROSITE" id="PS51892">
    <property type="entry name" value="SUBTILASE"/>
    <property type="match status" value="1"/>
</dbReference>
<name>A0A246BGK8_9DEIO</name>
<keyword evidence="2 5" id="KW-0645">Protease</keyword>
<feature type="domain" description="Peptidase S8/S53" evidence="8">
    <location>
        <begin position="185"/>
        <end position="429"/>
    </location>
</feature>
<evidence type="ECO:0000259" key="8">
    <source>
        <dbReference type="Pfam" id="PF00082"/>
    </source>
</evidence>
<dbReference type="PANTHER" id="PTHR43806">
    <property type="entry name" value="PEPTIDASE S8"/>
    <property type="match status" value="1"/>
</dbReference>
<gene>
    <name evidence="9" type="ORF">CBQ26_15940</name>
</gene>
<dbReference type="GO" id="GO:0004252">
    <property type="term" value="F:serine-type endopeptidase activity"/>
    <property type="evidence" value="ECO:0007669"/>
    <property type="project" value="UniProtKB-UniRule"/>
</dbReference>
<dbReference type="Gene3D" id="3.40.50.200">
    <property type="entry name" value="Peptidase S8/S53 domain"/>
    <property type="match status" value="1"/>
</dbReference>
<dbReference type="PRINTS" id="PR00723">
    <property type="entry name" value="SUBTILISIN"/>
</dbReference>
<feature type="signal peptide" evidence="7">
    <location>
        <begin position="1"/>
        <end position="19"/>
    </location>
</feature>
<dbReference type="GO" id="GO:0006508">
    <property type="term" value="P:proteolysis"/>
    <property type="evidence" value="ECO:0007669"/>
    <property type="project" value="UniProtKB-KW"/>
</dbReference>
<evidence type="ECO:0000313" key="10">
    <source>
        <dbReference type="Proteomes" id="UP000197208"/>
    </source>
</evidence>
<proteinExistence type="inferred from homology"/>
<comment type="similarity">
    <text evidence="1 5">Belongs to the peptidase S8 family.</text>
</comment>
<feature type="chain" id="PRO_5012399569" evidence="7">
    <location>
        <begin position="20"/>
        <end position="447"/>
    </location>
</feature>
<dbReference type="InterPro" id="IPR050131">
    <property type="entry name" value="Peptidase_S8_subtilisin-like"/>
</dbReference>
<keyword evidence="4 5" id="KW-0720">Serine protease</keyword>
<dbReference type="InterPro" id="IPR000209">
    <property type="entry name" value="Peptidase_S8/S53_dom"/>
</dbReference>
<organism evidence="9 10">
    <name type="scientific">Deinococcus indicus</name>
    <dbReference type="NCBI Taxonomy" id="223556"/>
    <lineage>
        <taxon>Bacteria</taxon>
        <taxon>Thermotogati</taxon>
        <taxon>Deinococcota</taxon>
        <taxon>Deinococci</taxon>
        <taxon>Deinococcales</taxon>
        <taxon>Deinococcaceae</taxon>
        <taxon>Deinococcus</taxon>
    </lineage>
</organism>
<dbReference type="Pfam" id="PF00082">
    <property type="entry name" value="Peptidase_S8"/>
    <property type="match status" value="1"/>
</dbReference>
<feature type="active site" description="Charge relay system" evidence="5">
    <location>
        <position position="189"/>
    </location>
</feature>
<evidence type="ECO:0000256" key="2">
    <source>
        <dbReference type="ARBA" id="ARBA00022670"/>
    </source>
</evidence>
<comment type="caution">
    <text evidence="9">The sequence shown here is derived from an EMBL/GenBank/DDBJ whole genome shotgun (WGS) entry which is preliminary data.</text>
</comment>
<dbReference type="AlphaFoldDB" id="A0A246BGK8"/>
<feature type="active site" description="Charge relay system" evidence="5">
    <location>
        <position position="394"/>
    </location>
</feature>
<dbReference type="InterPro" id="IPR023828">
    <property type="entry name" value="Peptidase_S8_Ser-AS"/>
</dbReference>
<evidence type="ECO:0000256" key="4">
    <source>
        <dbReference type="ARBA" id="ARBA00022825"/>
    </source>
</evidence>
<dbReference type="InterPro" id="IPR036852">
    <property type="entry name" value="Peptidase_S8/S53_dom_sf"/>
</dbReference>
<dbReference type="RefSeq" id="WP_088249633.1">
    <property type="nucleotide sequence ID" value="NZ_BNAM01000001.1"/>
</dbReference>
<dbReference type="OrthoDB" id="5240330at2"/>
<keyword evidence="3 5" id="KW-0378">Hydrolase</keyword>
<evidence type="ECO:0000256" key="5">
    <source>
        <dbReference type="PROSITE-ProRule" id="PRU01240"/>
    </source>
</evidence>
<dbReference type="PROSITE" id="PS00138">
    <property type="entry name" value="SUBTILASE_SER"/>
    <property type="match status" value="1"/>
</dbReference>
<dbReference type="SUPFAM" id="SSF52743">
    <property type="entry name" value="Subtilisin-like"/>
    <property type="match status" value="1"/>
</dbReference>
<evidence type="ECO:0000256" key="6">
    <source>
        <dbReference type="SAM" id="MobiDB-lite"/>
    </source>
</evidence>